<evidence type="ECO:0000256" key="1">
    <source>
        <dbReference type="SAM" id="MobiDB-lite"/>
    </source>
</evidence>
<name>A0A5C5XB32_9PLAN</name>
<comment type="caution">
    <text evidence="2">The sequence shown here is derived from an EMBL/GenBank/DDBJ whole genome shotgun (WGS) entry which is preliminary data.</text>
</comment>
<protein>
    <submittedName>
        <fullName evidence="2">Uncharacterized protein</fullName>
    </submittedName>
</protein>
<keyword evidence="3" id="KW-1185">Reference proteome</keyword>
<proteinExistence type="predicted"/>
<dbReference type="AlphaFoldDB" id="A0A5C5XB32"/>
<sequence length="749" mass="84100">MRLFQLASRQMVTVSPGHSRTKSVQGIVSSFMIFALALSSGCANMTEKRTISAFQKGLEEGDVAALREKASDNFEQHALRHPKSNDSLEQLKLPDGEFEILNVEDVSKTDKKVTIGFGEDNRRKIQYRLVKNEVTQKWEVDDIYLRQRSGEKTITMPVTEQMNVLLSSREFYESWQGSNREQALSYCDDDLAAALSKLPPSVLASQVSRIVGKSDNSTKYRPEVHISGDRAFVKLNRPHGKMEISLIKTNDKWLVNDLGLDSRDSEYKIVSLFKTATIANQAIVFLDAWNANDKATVKEVTDKRFYDAGLETAEFQDMAMPSSIDIDSFVEVKLLEERADVVLNGPDRTIRMTLKNLEDADNEFRVAEVILYDIKQDQTLSLTSALSARPVAMHFIQSLQERDKKMLQFGSTRDLHEKTWNRASTQTLSIVPMPFVDLANAKVEETQFLGNVTHIHMKSDTDKFTVVLHDINGNVLVDDLLVQSQEPGDASSKSMKDHLGPIIPVYELAANIHHNQTNSTLRLVTDDFYDRVFSLSKTMPPSAYEFLNFVTQGKPKIEKVDAEAANNLKALPTGQSIVARHVTAENETIVMFETPTATMRVSLHIEQGLLRVDDAIVSERNSEIAKRLKQSMRMDLASARTQNMIQTVSGEIRTLPVEKPQMQKLQANEPPLKHLTPTQSPAQQDQNIVTAYYEESNVSQPSAVKTTSAQMPQEMNRICQDCQPVPSEGLASPLTPHPEHLLLQPIPTE</sequence>
<gene>
    <name evidence="2" type="ORF">Pan54_05600</name>
</gene>
<dbReference type="EMBL" id="SJPG01000001">
    <property type="protein sequence ID" value="TWT59849.1"/>
    <property type="molecule type" value="Genomic_DNA"/>
</dbReference>
<evidence type="ECO:0000313" key="2">
    <source>
        <dbReference type="EMBL" id="TWT59849.1"/>
    </source>
</evidence>
<organism evidence="2 3">
    <name type="scientific">Rubinisphaera italica</name>
    <dbReference type="NCBI Taxonomy" id="2527969"/>
    <lineage>
        <taxon>Bacteria</taxon>
        <taxon>Pseudomonadati</taxon>
        <taxon>Planctomycetota</taxon>
        <taxon>Planctomycetia</taxon>
        <taxon>Planctomycetales</taxon>
        <taxon>Planctomycetaceae</taxon>
        <taxon>Rubinisphaera</taxon>
    </lineage>
</organism>
<evidence type="ECO:0000313" key="3">
    <source>
        <dbReference type="Proteomes" id="UP000316095"/>
    </source>
</evidence>
<dbReference type="Proteomes" id="UP000316095">
    <property type="component" value="Unassembled WGS sequence"/>
</dbReference>
<reference evidence="2 3" key="1">
    <citation type="submission" date="2019-02" db="EMBL/GenBank/DDBJ databases">
        <title>Deep-cultivation of Planctomycetes and their phenomic and genomic characterization uncovers novel biology.</title>
        <authorList>
            <person name="Wiegand S."/>
            <person name="Jogler M."/>
            <person name="Boedeker C."/>
            <person name="Pinto D."/>
            <person name="Vollmers J."/>
            <person name="Rivas-Marin E."/>
            <person name="Kohn T."/>
            <person name="Peeters S.H."/>
            <person name="Heuer A."/>
            <person name="Rast P."/>
            <person name="Oberbeckmann S."/>
            <person name="Bunk B."/>
            <person name="Jeske O."/>
            <person name="Meyerdierks A."/>
            <person name="Storesund J.E."/>
            <person name="Kallscheuer N."/>
            <person name="Luecker S."/>
            <person name="Lage O.M."/>
            <person name="Pohl T."/>
            <person name="Merkel B.J."/>
            <person name="Hornburger P."/>
            <person name="Mueller R.-W."/>
            <person name="Bruemmer F."/>
            <person name="Labrenz M."/>
            <person name="Spormann A.M."/>
            <person name="Op Den Camp H."/>
            <person name="Overmann J."/>
            <person name="Amann R."/>
            <person name="Jetten M.S.M."/>
            <person name="Mascher T."/>
            <person name="Medema M.H."/>
            <person name="Devos D.P."/>
            <person name="Kaster A.-K."/>
            <person name="Ovreas L."/>
            <person name="Rohde M."/>
            <person name="Galperin M.Y."/>
            <person name="Jogler C."/>
        </authorList>
    </citation>
    <scope>NUCLEOTIDE SEQUENCE [LARGE SCALE GENOMIC DNA]</scope>
    <source>
        <strain evidence="2 3">Pan54</strain>
    </source>
</reference>
<feature type="region of interest" description="Disordered" evidence="1">
    <location>
        <begin position="727"/>
        <end position="749"/>
    </location>
</feature>
<accession>A0A5C5XB32</accession>